<reference evidence="1" key="1">
    <citation type="submission" date="2016-05" db="EMBL/GenBank/DDBJ databases">
        <authorList>
            <person name="Lavstsen T."/>
            <person name="Jespersen J.S."/>
        </authorList>
    </citation>
    <scope>NUCLEOTIDE SEQUENCE [LARGE SCALE GENOMIC DNA]</scope>
</reference>
<protein>
    <submittedName>
        <fullName evidence="1">Uncharacterized protein</fullName>
    </submittedName>
</protein>
<evidence type="ECO:0000313" key="3">
    <source>
        <dbReference type="Proteomes" id="UP000078550"/>
    </source>
</evidence>
<evidence type="ECO:0000313" key="1">
    <source>
        <dbReference type="EMBL" id="SBT48403.1"/>
    </source>
</evidence>
<dbReference type="Proteomes" id="UP000078555">
    <property type="component" value="Unassembled WGS sequence"/>
</dbReference>
<organism evidence="1 4">
    <name type="scientific">Plasmodium ovale wallikeri</name>
    <dbReference type="NCBI Taxonomy" id="864142"/>
    <lineage>
        <taxon>Eukaryota</taxon>
        <taxon>Sar</taxon>
        <taxon>Alveolata</taxon>
        <taxon>Apicomplexa</taxon>
        <taxon>Aconoidasida</taxon>
        <taxon>Haemosporida</taxon>
        <taxon>Plasmodiidae</taxon>
        <taxon>Plasmodium</taxon>
        <taxon>Plasmodium (Plasmodium)</taxon>
    </lineage>
</organism>
<dbReference type="AlphaFoldDB" id="A0A1A8ZX41"/>
<keyword evidence="4" id="KW-1185">Reference proteome</keyword>
<name>A0A1A8ZX41_PLAOA</name>
<gene>
    <name evidence="1" type="ORF">POVWA1_057540</name>
    <name evidence="2" type="ORF">POVWA2_056890</name>
</gene>
<dbReference type="EMBL" id="FLRD01000150">
    <property type="protein sequence ID" value="SBT48403.1"/>
    <property type="molecule type" value="Genomic_DNA"/>
</dbReference>
<dbReference type="Proteomes" id="UP000078550">
    <property type="component" value="Unassembled WGS sequence"/>
</dbReference>
<dbReference type="EMBL" id="FLRE01000193">
    <property type="protein sequence ID" value="SBT48866.1"/>
    <property type="molecule type" value="Genomic_DNA"/>
</dbReference>
<accession>A0A1A8ZX41</accession>
<evidence type="ECO:0000313" key="4">
    <source>
        <dbReference type="Proteomes" id="UP000078555"/>
    </source>
</evidence>
<sequence>MELNFGNSDTGCRNKLQLGHCRGFLHLVCRLGGNHAATLSPFHINTFGEKVNFHVNFQVPYKLLVRRESHHQPAERCVNGSSKKRKNIRRYVCISMHECGDMYIYAHIRAPRHGTLYGACSTMQHCIGSWKVYPFLLAVFPFCALHEPSLG</sequence>
<proteinExistence type="predicted"/>
<reference evidence="3 4" key="2">
    <citation type="submission" date="2016-05" db="EMBL/GenBank/DDBJ databases">
        <authorList>
            <person name="Naeem Raeece"/>
        </authorList>
    </citation>
    <scope>NUCLEOTIDE SEQUENCE [LARGE SCALE GENOMIC DNA]</scope>
</reference>
<evidence type="ECO:0000313" key="2">
    <source>
        <dbReference type="EMBL" id="SBT48866.1"/>
    </source>
</evidence>